<dbReference type="PROSITE" id="PS51918">
    <property type="entry name" value="RADICAL_SAM"/>
    <property type="match status" value="1"/>
</dbReference>
<dbReference type="PANTHER" id="PTHR22960:SF0">
    <property type="entry name" value="MOLYBDENUM COFACTOR BIOSYNTHESIS PROTEIN 1"/>
    <property type="match status" value="1"/>
</dbReference>
<evidence type="ECO:0000256" key="1">
    <source>
        <dbReference type="ARBA" id="ARBA00001966"/>
    </source>
</evidence>
<feature type="domain" description="Radical SAM core" evidence="13">
    <location>
        <begin position="7"/>
        <end position="232"/>
    </location>
</feature>
<dbReference type="Pfam" id="PF04055">
    <property type="entry name" value="Radical_SAM"/>
    <property type="match status" value="1"/>
</dbReference>
<evidence type="ECO:0000256" key="5">
    <source>
        <dbReference type="ARBA" id="ARBA00022723"/>
    </source>
</evidence>
<evidence type="ECO:0000256" key="2">
    <source>
        <dbReference type="ARBA" id="ARBA00012167"/>
    </source>
</evidence>
<dbReference type="NCBIfam" id="TIGR02666">
    <property type="entry name" value="moaA"/>
    <property type="match status" value="1"/>
</dbReference>
<dbReference type="PROSITE" id="PS01305">
    <property type="entry name" value="MOAA_NIFB_PQQE"/>
    <property type="match status" value="1"/>
</dbReference>
<evidence type="ECO:0000256" key="6">
    <source>
        <dbReference type="ARBA" id="ARBA00022741"/>
    </source>
</evidence>
<keyword evidence="10" id="KW-0501">Molybdenum cofactor biosynthesis</keyword>
<keyword evidence="8" id="KW-0411">Iron-sulfur</keyword>
<dbReference type="GO" id="GO:0046872">
    <property type="term" value="F:metal ion binding"/>
    <property type="evidence" value="ECO:0007669"/>
    <property type="project" value="UniProtKB-KW"/>
</dbReference>
<dbReference type="EC" id="4.1.99.22" evidence="2"/>
<keyword evidence="9" id="KW-0342">GTP-binding</keyword>
<proteinExistence type="predicted"/>
<organism evidence="14 15">
    <name type="scientific">Ekhidna lutea</name>
    <dbReference type="NCBI Taxonomy" id="447679"/>
    <lineage>
        <taxon>Bacteria</taxon>
        <taxon>Pseudomonadati</taxon>
        <taxon>Bacteroidota</taxon>
        <taxon>Cytophagia</taxon>
        <taxon>Cytophagales</taxon>
        <taxon>Reichenbachiellaceae</taxon>
        <taxon>Ekhidna</taxon>
    </lineage>
</organism>
<reference evidence="14 15" key="1">
    <citation type="submission" date="2017-06" db="EMBL/GenBank/DDBJ databases">
        <authorList>
            <person name="Kim H.J."/>
            <person name="Triplett B.A."/>
        </authorList>
    </citation>
    <scope>NUCLEOTIDE SEQUENCE [LARGE SCALE GENOMIC DNA]</scope>
    <source>
        <strain evidence="14 15">DSM 19307</strain>
    </source>
</reference>
<evidence type="ECO:0000313" key="15">
    <source>
        <dbReference type="Proteomes" id="UP000198393"/>
    </source>
</evidence>
<dbReference type="InterPro" id="IPR007197">
    <property type="entry name" value="rSAM"/>
</dbReference>
<dbReference type="InterPro" id="IPR050105">
    <property type="entry name" value="MoCo_biosynth_MoaA/MoaC"/>
</dbReference>
<dbReference type="InterPro" id="IPR000385">
    <property type="entry name" value="MoaA_NifB_PqqE_Fe-S-bd_CS"/>
</dbReference>
<evidence type="ECO:0000256" key="8">
    <source>
        <dbReference type="ARBA" id="ARBA00023014"/>
    </source>
</evidence>
<dbReference type="SUPFAM" id="SSF102114">
    <property type="entry name" value="Radical SAM enzymes"/>
    <property type="match status" value="1"/>
</dbReference>
<comment type="cofactor">
    <cofactor evidence="1">
        <name>[4Fe-4S] cluster</name>
        <dbReference type="ChEBI" id="CHEBI:49883"/>
    </cofactor>
</comment>
<protein>
    <recommendedName>
        <fullName evidence="2">GTP 3',8-cyclase</fullName>
        <ecNumber evidence="2">4.1.99.22</ecNumber>
    </recommendedName>
</protein>
<keyword evidence="7" id="KW-0408">Iron</keyword>
<dbReference type="PANTHER" id="PTHR22960">
    <property type="entry name" value="MOLYBDOPTERIN COFACTOR SYNTHESIS PROTEIN A"/>
    <property type="match status" value="1"/>
</dbReference>
<dbReference type="InterPro" id="IPR013785">
    <property type="entry name" value="Aldolase_TIM"/>
</dbReference>
<dbReference type="GO" id="GO:0005525">
    <property type="term" value="F:GTP binding"/>
    <property type="evidence" value="ECO:0007669"/>
    <property type="project" value="UniProtKB-KW"/>
</dbReference>
<dbReference type="SFLD" id="SFLDG01386">
    <property type="entry name" value="main_SPASM_domain-containing"/>
    <property type="match status" value="1"/>
</dbReference>
<dbReference type="SFLD" id="SFLDG01383">
    <property type="entry name" value="cyclic_pyranopterin_phosphate"/>
    <property type="match status" value="1"/>
</dbReference>
<accession>A0A239M9C4</accession>
<keyword evidence="3" id="KW-0004">4Fe-4S</keyword>
<keyword evidence="11" id="KW-0456">Lyase</keyword>
<dbReference type="UniPathway" id="UPA00344"/>
<dbReference type="Gene3D" id="3.20.20.70">
    <property type="entry name" value="Aldolase class I"/>
    <property type="match status" value="1"/>
</dbReference>
<dbReference type="Pfam" id="PF06463">
    <property type="entry name" value="Mob_synth_C"/>
    <property type="match status" value="1"/>
</dbReference>
<dbReference type="InterPro" id="IPR013483">
    <property type="entry name" value="MoaA"/>
</dbReference>
<dbReference type="InterPro" id="IPR010505">
    <property type="entry name" value="MoaA_twitch"/>
</dbReference>
<evidence type="ECO:0000256" key="3">
    <source>
        <dbReference type="ARBA" id="ARBA00022485"/>
    </source>
</evidence>
<dbReference type="SMART" id="SM00729">
    <property type="entry name" value="Elp3"/>
    <property type="match status" value="1"/>
</dbReference>
<name>A0A239M9C4_EKHLU</name>
<keyword evidence="15" id="KW-1185">Reference proteome</keyword>
<gene>
    <name evidence="14" type="ORF">SAMN05421640_3751</name>
</gene>
<evidence type="ECO:0000256" key="11">
    <source>
        <dbReference type="ARBA" id="ARBA00023239"/>
    </source>
</evidence>
<dbReference type="SFLD" id="SFLDG01067">
    <property type="entry name" value="SPASM/twitch_domain_containing"/>
    <property type="match status" value="1"/>
</dbReference>
<dbReference type="EMBL" id="FZPD01000008">
    <property type="protein sequence ID" value="SNT39557.1"/>
    <property type="molecule type" value="Genomic_DNA"/>
</dbReference>
<dbReference type="AlphaFoldDB" id="A0A239M9C4"/>
<evidence type="ECO:0000256" key="4">
    <source>
        <dbReference type="ARBA" id="ARBA00022691"/>
    </source>
</evidence>
<evidence type="ECO:0000256" key="12">
    <source>
        <dbReference type="ARBA" id="ARBA00048697"/>
    </source>
</evidence>
<evidence type="ECO:0000259" key="13">
    <source>
        <dbReference type="PROSITE" id="PS51918"/>
    </source>
</evidence>
<keyword evidence="6" id="KW-0547">Nucleotide-binding</keyword>
<dbReference type="SFLD" id="SFLDS00029">
    <property type="entry name" value="Radical_SAM"/>
    <property type="match status" value="1"/>
</dbReference>
<dbReference type="GO" id="GO:0006777">
    <property type="term" value="P:Mo-molybdopterin cofactor biosynthetic process"/>
    <property type="evidence" value="ECO:0007669"/>
    <property type="project" value="UniProtKB-KW"/>
</dbReference>
<evidence type="ECO:0000256" key="9">
    <source>
        <dbReference type="ARBA" id="ARBA00023134"/>
    </source>
</evidence>
<dbReference type="OrthoDB" id="9763993at2"/>
<keyword evidence="4" id="KW-0949">S-adenosyl-L-methionine</keyword>
<dbReference type="InterPro" id="IPR058240">
    <property type="entry name" value="rSAM_sf"/>
</dbReference>
<keyword evidence="5" id="KW-0479">Metal-binding</keyword>
<evidence type="ECO:0000256" key="10">
    <source>
        <dbReference type="ARBA" id="ARBA00023150"/>
    </source>
</evidence>
<dbReference type="CDD" id="cd21117">
    <property type="entry name" value="Twitch_MoaA"/>
    <property type="match status" value="1"/>
</dbReference>
<evidence type="ECO:0000313" key="14">
    <source>
        <dbReference type="EMBL" id="SNT39557.1"/>
    </source>
</evidence>
<dbReference type="RefSeq" id="WP_089358415.1">
    <property type="nucleotide sequence ID" value="NZ_FZPD01000008.1"/>
</dbReference>
<sequence>MEKLQDKFGRGINYLRLSVTDRCNLRCTYCMPERGMVFEPKEHLLSYEELLKLVDVMGEMGINKIRLTGGEPFVRADLMYFIKELSKKSYLDKISITSNLTLIRPHLDELVRLGVKDINVSLDCLDRQKFKEITRRDEYEEVSGALHEMIARGFNLKVNCVVMQGVNEDQILPLIELAKEHPVSVRFLEEMPFNGSGGKVETPMNYKDILSIIEKEYDYTKMIDGPHSTSQNYQIVGFKGSFGVIPSFSRTFCGDCNRLRMSATGEIRTCLYGHSQLNLKEMLRSGATTEELKEALMVAVANKPKDGFAAAEENEKEYLSMTKLGG</sequence>
<dbReference type="GO" id="GO:0051539">
    <property type="term" value="F:4 iron, 4 sulfur cluster binding"/>
    <property type="evidence" value="ECO:0007669"/>
    <property type="project" value="UniProtKB-KW"/>
</dbReference>
<dbReference type="GO" id="GO:0061798">
    <property type="term" value="F:GTP 3',8'-cyclase activity"/>
    <property type="evidence" value="ECO:0007669"/>
    <property type="project" value="UniProtKB-EC"/>
</dbReference>
<dbReference type="Proteomes" id="UP000198393">
    <property type="component" value="Unassembled WGS sequence"/>
</dbReference>
<evidence type="ECO:0000256" key="7">
    <source>
        <dbReference type="ARBA" id="ARBA00023004"/>
    </source>
</evidence>
<dbReference type="CDD" id="cd01335">
    <property type="entry name" value="Radical_SAM"/>
    <property type="match status" value="1"/>
</dbReference>
<dbReference type="InterPro" id="IPR040064">
    <property type="entry name" value="MoaA-like"/>
</dbReference>
<dbReference type="InterPro" id="IPR006638">
    <property type="entry name" value="Elp3/MiaA/NifB-like_rSAM"/>
</dbReference>
<comment type="catalytic activity">
    <reaction evidence="12">
        <text>GTP + AH2 + S-adenosyl-L-methionine = (8S)-3',8-cyclo-7,8-dihydroguanosine 5'-triphosphate + 5'-deoxyadenosine + L-methionine + A + H(+)</text>
        <dbReference type="Rhea" id="RHEA:49576"/>
        <dbReference type="ChEBI" id="CHEBI:13193"/>
        <dbReference type="ChEBI" id="CHEBI:15378"/>
        <dbReference type="ChEBI" id="CHEBI:17319"/>
        <dbReference type="ChEBI" id="CHEBI:17499"/>
        <dbReference type="ChEBI" id="CHEBI:37565"/>
        <dbReference type="ChEBI" id="CHEBI:57844"/>
        <dbReference type="ChEBI" id="CHEBI:59789"/>
        <dbReference type="ChEBI" id="CHEBI:131766"/>
        <dbReference type="EC" id="4.1.99.22"/>
    </reaction>
</comment>
<dbReference type="GO" id="GO:0061799">
    <property type="term" value="F:cyclic pyranopterin monophosphate synthase activity"/>
    <property type="evidence" value="ECO:0007669"/>
    <property type="project" value="TreeGrafter"/>
</dbReference>